<dbReference type="InParanoid" id="A0A165CV81"/>
<proteinExistence type="predicted"/>
<name>A0A165CV81_9BASI</name>
<dbReference type="EMBL" id="KV424107">
    <property type="protein sequence ID" value="KZT51454.1"/>
    <property type="molecule type" value="Genomic_DNA"/>
</dbReference>
<keyword evidence="2" id="KW-1185">Reference proteome</keyword>
<reference evidence="1 2" key="1">
    <citation type="journal article" date="2016" name="Mol. Biol. Evol.">
        <title>Comparative Genomics of Early-Diverging Mushroom-Forming Fungi Provides Insights into the Origins of Lignocellulose Decay Capabilities.</title>
        <authorList>
            <person name="Nagy L.G."/>
            <person name="Riley R."/>
            <person name="Tritt A."/>
            <person name="Adam C."/>
            <person name="Daum C."/>
            <person name="Floudas D."/>
            <person name="Sun H."/>
            <person name="Yadav J.S."/>
            <person name="Pangilinan J."/>
            <person name="Larsson K.H."/>
            <person name="Matsuura K."/>
            <person name="Barry K."/>
            <person name="Labutti K."/>
            <person name="Kuo R."/>
            <person name="Ohm R.A."/>
            <person name="Bhattacharya S.S."/>
            <person name="Shirouzu T."/>
            <person name="Yoshinaga Y."/>
            <person name="Martin F.M."/>
            <person name="Grigoriev I.V."/>
            <person name="Hibbett D.S."/>
        </authorList>
    </citation>
    <scope>NUCLEOTIDE SEQUENCE [LARGE SCALE GENOMIC DNA]</scope>
    <source>
        <strain evidence="1 2">HHB12733</strain>
    </source>
</reference>
<protein>
    <submittedName>
        <fullName evidence="1">Uncharacterized protein</fullName>
    </submittedName>
</protein>
<dbReference type="AlphaFoldDB" id="A0A165CV81"/>
<dbReference type="Proteomes" id="UP000076842">
    <property type="component" value="Unassembled WGS sequence"/>
</dbReference>
<evidence type="ECO:0000313" key="2">
    <source>
        <dbReference type="Proteomes" id="UP000076842"/>
    </source>
</evidence>
<dbReference type="STRING" id="1353952.A0A165CV81"/>
<gene>
    <name evidence="1" type="ORF">CALCODRAFT_135305</name>
</gene>
<sequence>MNWPPFFFFNFSQPQRTIPKPFTMTSTSVTLPFNLTVGEESATWMYTPIRDGDVMQGWNSSYTGSTVWSGGEGIGQAFRRTQKDEAGFWMEWEGTALYLCLSTLDNAGYSFTVDGQAMNKVGLGSDPACSAFAHDPNHGPQMLLVADGLKYGHPHLYMQLQPRYHCVLHIQ</sequence>
<organism evidence="1 2">
    <name type="scientific">Calocera cornea HHB12733</name>
    <dbReference type="NCBI Taxonomy" id="1353952"/>
    <lineage>
        <taxon>Eukaryota</taxon>
        <taxon>Fungi</taxon>
        <taxon>Dikarya</taxon>
        <taxon>Basidiomycota</taxon>
        <taxon>Agaricomycotina</taxon>
        <taxon>Dacrymycetes</taxon>
        <taxon>Dacrymycetales</taxon>
        <taxon>Dacrymycetaceae</taxon>
        <taxon>Calocera</taxon>
    </lineage>
</organism>
<dbReference type="OrthoDB" id="2576334at2759"/>
<evidence type="ECO:0000313" key="1">
    <source>
        <dbReference type="EMBL" id="KZT51454.1"/>
    </source>
</evidence>
<accession>A0A165CV81</accession>